<gene>
    <name evidence="8 10" type="primary">aspS</name>
    <name evidence="10" type="ORF">V6X64_06820</name>
</gene>
<comment type="subcellular location">
    <subcellularLocation>
        <location evidence="8">Cytoplasm</location>
    </subcellularLocation>
</comment>
<dbReference type="InterPro" id="IPR004115">
    <property type="entry name" value="GAD-like_sf"/>
</dbReference>
<feature type="binding site" evidence="8">
    <location>
        <position position="485"/>
    </location>
    <ligand>
        <name>ATP</name>
        <dbReference type="ChEBI" id="CHEBI:30616"/>
    </ligand>
</feature>
<dbReference type="InterPro" id="IPR002312">
    <property type="entry name" value="Asp/Asn-tRNA-synth_IIb"/>
</dbReference>
<comment type="catalytic activity">
    <reaction evidence="8">
        <text>tRNA(Asx) + L-aspartate + ATP = L-aspartyl-tRNA(Asx) + AMP + diphosphate</text>
        <dbReference type="Rhea" id="RHEA:18349"/>
        <dbReference type="Rhea" id="RHEA-COMP:9710"/>
        <dbReference type="Rhea" id="RHEA-COMP:9711"/>
        <dbReference type="ChEBI" id="CHEBI:29991"/>
        <dbReference type="ChEBI" id="CHEBI:30616"/>
        <dbReference type="ChEBI" id="CHEBI:33019"/>
        <dbReference type="ChEBI" id="CHEBI:78442"/>
        <dbReference type="ChEBI" id="CHEBI:78516"/>
        <dbReference type="ChEBI" id="CHEBI:456215"/>
        <dbReference type="EC" id="6.1.1.23"/>
    </reaction>
</comment>
<dbReference type="InterPro" id="IPR004524">
    <property type="entry name" value="Asp-tRNA-ligase_1"/>
</dbReference>
<name>A0ABV3S9A4_9GAMM</name>
<keyword evidence="5 8" id="KW-0067">ATP-binding</keyword>
<dbReference type="CDD" id="cd04317">
    <property type="entry name" value="EcAspRS_like_N"/>
    <property type="match status" value="1"/>
</dbReference>
<dbReference type="PRINTS" id="PR01042">
    <property type="entry name" value="TRNASYNTHASP"/>
</dbReference>
<dbReference type="InterPro" id="IPR012340">
    <property type="entry name" value="NA-bd_OB-fold"/>
</dbReference>
<dbReference type="HAMAP" id="MF_00044">
    <property type="entry name" value="Asp_tRNA_synth_type1"/>
    <property type="match status" value="1"/>
</dbReference>
<reference evidence="10 11" key="1">
    <citation type="submission" date="2024-02" db="EMBL/GenBank/DDBJ databases">
        <title>New especies of Spiribacter isolated from saline water.</title>
        <authorList>
            <person name="Leon M.J."/>
            <person name="De La Haba R."/>
            <person name="Sanchez-Porro C."/>
            <person name="Ventosa A."/>
        </authorList>
    </citation>
    <scope>NUCLEOTIDE SEQUENCE [LARGE SCALE GENOMIC DNA]</scope>
    <source>
        <strain evidence="11">ag22IC4-227</strain>
    </source>
</reference>
<comment type="caution">
    <text evidence="10">The sequence shown here is derived from an EMBL/GenBank/DDBJ whole genome shotgun (WGS) entry which is preliminary data.</text>
</comment>
<dbReference type="InterPro" id="IPR004365">
    <property type="entry name" value="NA-bd_OB_tRNA"/>
</dbReference>
<feature type="binding site" evidence="8">
    <location>
        <begin position="537"/>
        <end position="540"/>
    </location>
    <ligand>
        <name>ATP</name>
        <dbReference type="ChEBI" id="CHEBI:30616"/>
    </ligand>
</feature>
<feature type="domain" description="Aminoacyl-transfer RNA synthetases class-II family profile" evidence="9">
    <location>
        <begin position="142"/>
        <end position="558"/>
    </location>
</feature>
<dbReference type="NCBIfam" id="NF001750">
    <property type="entry name" value="PRK00476.1"/>
    <property type="match status" value="1"/>
</dbReference>
<dbReference type="SUPFAM" id="SSF50249">
    <property type="entry name" value="Nucleic acid-binding proteins"/>
    <property type="match status" value="1"/>
</dbReference>
<comment type="similarity">
    <text evidence="1 8">Belongs to the class-II aminoacyl-tRNA synthetase family. Type 1 subfamily.</text>
</comment>
<sequence length="592" mass="66466">MRTHYCGDVTEALLDQEVEICGWVHRRRDHGGVIFIDLRDREGLLQVVFDPDREAAFATADRVRPEWVVKIRGKVRNRPEGTVNPNLNSGQVEVLGHDIEVLNQAKTPPFQLDEDDVGEDVRLRYRYVDLRRPEMQQHLITRAKVTGFMHRFLDAHGFLDVETPMLTRATPEGARDFLVPSRLHAGSFYALPQSPQLFKQLLMMSGLDRYYQIVRCFRDEDLRADRQPEFTQLDVETSFMDEAQITTLMEKMVRELMQEVAGVELPDPFPRMTYAEAVERFGIDRPDLRIPMELVTVGDLLTEVDFKVFAGPAADPRGRVAALRVPRGASLTRRQIDEYTDFVGRYGARGLAYIKVNDPGEGVEGLQSPILKFLPESAVSEILSRTAAEAGDLIFFGADKAKVVNESLAALRVRVGHDLGLVEGGWRPLWVVDFPMFEYDEGDGRYYALHHPFTAPQCDTLEEVNAADPEALLSRAYDLVMNGTELGGGSIRIHRPDMQSAVFERLGIGAEEAREKFGFLLDALEYGAPPHGGIAFGLDRIVMMMAGASSIRDVMAFPKTQTGACLLTEAPAEVDEAALRDLHIRVRRPQKG</sequence>
<dbReference type="Pfam" id="PF02938">
    <property type="entry name" value="GAD"/>
    <property type="match status" value="1"/>
</dbReference>
<keyword evidence="6 8" id="KW-0648">Protein biosynthesis</keyword>
<comment type="function">
    <text evidence="8">Aspartyl-tRNA synthetase with relaxed tRNA specificity since it is able to aspartylate not only its cognate tRNA(Asp) but also tRNA(Asn). Reaction proceeds in two steps: L-aspartate is first activated by ATP to form Asp-AMP and then transferred to the acceptor end of tRNA(Asp/Asn).</text>
</comment>
<keyword evidence="4 8" id="KW-0547">Nucleotide-binding</keyword>
<feature type="binding site" evidence="8">
    <location>
        <position position="227"/>
    </location>
    <ligand>
        <name>ATP</name>
        <dbReference type="ChEBI" id="CHEBI:30616"/>
    </ligand>
</feature>
<dbReference type="SUPFAM" id="SSF55261">
    <property type="entry name" value="GAD domain-like"/>
    <property type="match status" value="1"/>
</dbReference>
<protein>
    <recommendedName>
        <fullName evidence="8">Aspartate--tRNA(Asp/Asn) ligase</fullName>
        <ecNumber evidence="8">6.1.1.23</ecNumber>
    </recommendedName>
    <alternativeName>
        <fullName evidence="8">Aspartyl-tRNA synthetase</fullName>
        <shortName evidence="8">AspRS</shortName>
    </alternativeName>
    <alternativeName>
        <fullName evidence="8">Non-discriminating aspartyl-tRNA synthetase</fullName>
        <shortName evidence="8">ND-AspRS</shortName>
    </alternativeName>
</protein>
<feature type="binding site" evidence="8">
    <location>
        <begin position="218"/>
        <end position="220"/>
    </location>
    <ligand>
        <name>ATP</name>
        <dbReference type="ChEBI" id="CHEBI:30616"/>
    </ligand>
</feature>
<dbReference type="PROSITE" id="PS50862">
    <property type="entry name" value="AA_TRNA_LIGASE_II"/>
    <property type="match status" value="1"/>
</dbReference>
<evidence type="ECO:0000256" key="6">
    <source>
        <dbReference type="ARBA" id="ARBA00022917"/>
    </source>
</evidence>
<evidence type="ECO:0000259" key="9">
    <source>
        <dbReference type="PROSITE" id="PS50862"/>
    </source>
</evidence>
<dbReference type="SUPFAM" id="SSF55681">
    <property type="entry name" value="Class II aaRS and biotin synthetases"/>
    <property type="match status" value="1"/>
</dbReference>
<proteinExistence type="inferred from homology"/>
<feature type="binding site" evidence="8">
    <location>
        <position position="492"/>
    </location>
    <ligand>
        <name>L-aspartate</name>
        <dbReference type="ChEBI" id="CHEBI:29991"/>
    </ligand>
</feature>
<evidence type="ECO:0000256" key="1">
    <source>
        <dbReference type="ARBA" id="ARBA00006303"/>
    </source>
</evidence>
<accession>A0ABV3S9A4</accession>
<dbReference type="RefSeq" id="WP_367967161.1">
    <property type="nucleotide sequence ID" value="NZ_JBAKFJ010000001.1"/>
</dbReference>
<feature type="site" description="Important for tRNA non-discrimination" evidence="8">
    <location>
        <position position="30"/>
    </location>
</feature>
<dbReference type="Gene3D" id="2.40.50.140">
    <property type="entry name" value="Nucleic acid-binding proteins"/>
    <property type="match status" value="1"/>
</dbReference>
<evidence type="ECO:0000256" key="2">
    <source>
        <dbReference type="ARBA" id="ARBA00022490"/>
    </source>
</evidence>
<dbReference type="Gene3D" id="3.30.930.10">
    <property type="entry name" value="Bira Bifunctional Protein, Domain 2"/>
    <property type="match status" value="1"/>
</dbReference>
<evidence type="ECO:0000256" key="7">
    <source>
        <dbReference type="ARBA" id="ARBA00023146"/>
    </source>
</evidence>
<dbReference type="EMBL" id="JBAKFJ010000001">
    <property type="protein sequence ID" value="MEX0386699.1"/>
    <property type="molecule type" value="Genomic_DNA"/>
</dbReference>
<feature type="binding site" evidence="8">
    <location>
        <position position="218"/>
    </location>
    <ligand>
        <name>L-aspartate</name>
        <dbReference type="ChEBI" id="CHEBI:29991"/>
    </ligand>
</feature>
<evidence type="ECO:0000313" key="11">
    <source>
        <dbReference type="Proteomes" id="UP001556653"/>
    </source>
</evidence>
<dbReference type="Gene3D" id="3.30.1360.30">
    <property type="entry name" value="GAD-like domain"/>
    <property type="match status" value="1"/>
</dbReference>
<dbReference type="PANTHER" id="PTHR22594">
    <property type="entry name" value="ASPARTYL/LYSYL-TRNA SYNTHETASE"/>
    <property type="match status" value="1"/>
</dbReference>
<evidence type="ECO:0000256" key="4">
    <source>
        <dbReference type="ARBA" id="ARBA00022741"/>
    </source>
</evidence>
<dbReference type="EC" id="6.1.1.23" evidence="8"/>
<evidence type="ECO:0000256" key="3">
    <source>
        <dbReference type="ARBA" id="ARBA00022598"/>
    </source>
</evidence>
<dbReference type="CDD" id="cd00777">
    <property type="entry name" value="AspRS_core"/>
    <property type="match status" value="1"/>
</dbReference>
<evidence type="ECO:0000256" key="5">
    <source>
        <dbReference type="ARBA" id="ARBA00022840"/>
    </source>
</evidence>
<comment type="subunit">
    <text evidence="8">Homodimer.</text>
</comment>
<dbReference type="GO" id="GO:0004815">
    <property type="term" value="F:aspartate-tRNA ligase activity"/>
    <property type="evidence" value="ECO:0007669"/>
    <property type="project" value="UniProtKB-EC"/>
</dbReference>
<evidence type="ECO:0000256" key="8">
    <source>
        <dbReference type="HAMAP-Rule" id="MF_00044"/>
    </source>
</evidence>
<dbReference type="NCBIfam" id="TIGR00459">
    <property type="entry name" value="aspS_bact"/>
    <property type="match status" value="1"/>
</dbReference>
<organism evidence="10 11">
    <name type="scientific">Spiribacter onubensis</name>
    <dbReference type="NCBI Taxonomy" id="3122420"/>
    <lineage>
        <taxon>Bacteria</taxon>
        <taxon>Pseudomonadati</taxon>
        <taxon>Pseudomonadota</taxon>
        <taxon>Gammaproteobacteria</taxon>
        <taxon>Chromatiales</taxon>
        <taxon>Ectothiorhodospiraceae</taxon>
        <taxon>Spiribacter</taxon>
    </lineage>
</organism>
<feature type="region of interest" description="Aspartate" evidence="8">
    <location>
        <begin position="196"/>
        <end position="199"/>
    </location>
</feature>
<dbReference type="Pfam" id="PF01336">
    <property type="entry name" value="tRNA_anti-codon"/>
    <property type="match status" value="1"/>
</dbReference>
<dbReference type="InterPro" id="IPR045864">
    <property type="entry name" value="aa-tRNA-synth_II/BPL/LPL"/>
</dbReference>
<feature type="binding site" evidence="8">
    <location>
        <position position="450"/>
    </location>
    <ligand>
        <name>L-aspartate</name>
        <dbReference type="ChEBI" id="CHEBI:29991"/>
    </ligand>
</feature>
<dbReference type="Pfam" id="PF00152">
    <property type="entry name" value="tRNA-synt_2"/>
    <property type="match status" value="1"/>
</dbReference>
<dbReference type="PANTHER" id="PTHR22594:SF5">
    <property type="entry name" value="ASPARTATE--TRNA LIGASE, MITOCHONDRIAL"/>
    <property type="match status" value="1"/>
</dbReference>
<dbReference type="InterPro" id="IPR029351">
    <property type="entry name" value="GAD_dom"/>
</dbReference>
<keyword evidence="11" id="KW-1185">Reference proteome</keyword>
<evidence type="ECO:0000313" key="10">
    <source>
        <dbReference type="EMBL" id="MEX0386699.1"/>
    </source>
</evidence>
<dbReference type="Proteomes" id="UP001556653">
    <property type="component" value="Unassembled WGS sequence"/>
</dbReference>
<feature type="binding site" evidence="8">
    <location>
        <position position="172"/>
    </location>
    <ligand>
        <name>L-aspartate</name>
        <dbReference type="ChEBI" id="CHEBI:29991"/>
    </ligand>
</feature>
<keyword evidence="7 8" id="KW-0030">Aminoacyl-tRNA synthetase</keyword>
<keyword evidence="2 8" id="KW-0963">Cytoplasm</keyword>
<dbReference type="InterPro" id="IPR047089">
    <property type="entry name" value="Asp-tRNA-ligase_1_N"/>
</dbReference>
<dbReference type="InterPro" id="IPR006195">
    <property type="entry name" value="aa-tRNA-synth_II"/>
</dbReference>
<dbReference type="InterPro" id="IPR004364">
    <property type="entry name" value="Aa-tRNA-synt_II"/>
</dbReference>
<feature type="site" description="Important for tRNA non-discrimination" evidence="8">
    <location>
        <position position="81"/>
    </location>
</feature>
<keyword evidence="3 8" id="KW-0436">Ligase</keyword>
<dbReference type="InterPro" id="IPR047090">
    <property type="entry name" value="AspRS_core"/>
</dbReference>